<feature type="domain" description="DUF2089" evidence="1">
    <location>
        <begin position="42"/>
        <end position="87"/>
    </location>
</feature>
<organism evidence="3 4">
    <name type="scientific">Mobilisporobacter senegalensis</name>
    <dbReference type="NCBI Taxonomy" id="1329262"/>
    <lineage>
        <taxon>Bacteria</taxon>
        <taxon>Bacillati</taxon>
        <taxon>Bacillota</taxon>
        <taxon>Clostridia</taxon>
        <taxon>Lachnospirales</taxon>
        <taxon>Lachnospiraceae</taxon>
        <taxon>Mobilisporobacter</taxon>
    </lineage>
</organism>
<evidence type="ECO:0000259" key="2">
    <source>
        <dbReference type="Pfam" id="PF22747"/>
    </source>
</evidence>
<evidence type="ECO:0000259" key="1">
    <source>
        <dbReference type="Pfam" id="PF09862"/>
    </source>
</evidence>
<keyword evidence="4" id="KW-1185">Reference proteome</keyword>
<proteinExistence type="predicted"/>
<dbReference type="RefSeq" id="WP_170164212.1">
    <property type="nucleotide sequence ID" value="NZ_RJVG01000001.1"/>
</dbReference>
<dbReference type="AlphaFoldDB" id="A0A3N1XZW8"/>
<dbReference type="InterPro" id="IPR053957">
    <property type="entry name" value="DUF2089_Zn_ribbon"/>
</dbReference>
<accession>A0A3N1XZW8</accession>
<feature type="domain" description="DUF2089" evidence="2">
    <location>
        <begin position="9"/>
        <end position="39"/>
    </location>
</feature>
<comment type="caution">
    <text evidence="3">The sequence shown here is derived from an EMBL/GenBank/DDBJ whole genome shotgun (WGS) entry which is preliminary data.</text>
</comment>
<evidence type="ECO:0000313" key="4">
    <source>
        <dbReference type="Proteomes" id="UP000273083"/>
    </source>
</evidence>
<reference evidence="3 4" key="1">
    <citation type="submission" date="2018-11" db="EMBL/GenBank/DDBJ databases">
        <title>Genomic Encyclopedia of Type Strains, Phase IV (KMG-IV): sequencing the most valuable type-strain genomes for metagenomic binning, comparative biology and taxonomic classification.</title>
        <authorList>
            <person name="Goeker M."/>
        </authorList>
    </citation>
    <scope>NUCLEOTIDE SEQUENCE [LARGE SCALE GENOMIC DNA]</scope>
    <source>
        <strain evidence="3 4">DSM 26537</strain>
    </source>
</reference>
<gene>
    <name evidence="3" type="ORF">EDD66_101409</name>
</gene>
<evidence type="ECO:0000313" key="3">
    <source>
        <dbReference type="EMBL" id="ROR31791.1"/>
    </source>
</evidence>
<dbReference type="Pfam" id="PF22747">
    <property type="entry name" value="Zn_ribbon_DUF2089"/>
    <property type="match status" value="1"/>
</dbReference>
<dbReference type="InterPro" id="IPR018658">
    <property type="entry name" value="DUF2089"/>
</dbReference>
<name>A0A3N1XZW8_9FIRM</name>
<dbReference type="EMBL" id="RJVG01000001">
    <property type="protein sequence ID" value="ROR31791.1"/>
    <property type="molecule type" value="Genomic_DNA"/>
</dbReference>
<dbReference type="Pfam" id="PF09862">
    <property type="entry name" value="DUF2089"/>
    <property type="match status" value="1"/>
</dbReference>
<dbReference type="Proteomes" id="UP000273083">
    <property type="component" value="Unassembled WGS sequence"/>
</dbReference>
<sequence>MSKEIIGHCPICQEQLIASRLTCRHCGLELSNDFTLSKFNYLKEDDLNFIEMYLKCQGSLKELQKQLKISYPAAKRQFDNVLKSLGFNKEDENLPANIEVILSELPIYEDESNTVKAIKKRLNAHNGLATLALPRGGSFQIYYDGFGNGIIATNVPASRVLTWKAFDSAVEVMEKNHGKAKKGQAMKAKLGEPDLTLDTIEGYVAYKAYGIKMGESTLRTISALSSILEWAGICNNGYGYLELRK</sequence>
<protein>
    <submittedName>
        <fullName evidence="3">Uncharacterized protein</fullName>
    </submittedName>
</protein>